<evidence type="ECO:0000256" key="14">
    <source>
        <dbReference type="RuleBase" id="RU000461"/>
    </source>
</evidence>
<dbReference type="GO" id="GO:0005506">
    <property type="term" value="F:iron ion binding"/>
    <property type="evidence" value="ECO:0007669"/>
    <property type="project" value="InterPro"/>
</dbReference>
<evidence type="ECO:0000256" key="10">
    <source>
        <dbReference type="ARBA" id="ARBA00023004"/>
    </source>
</evidence>
<keyword evidence="5 13" id="KW-0349">Heme</keyword>
<dbReference type="GO" id="GO:0016712">
    <property type="term" value="F:oxidoreductase activity, acting on paired donors, with incorporation or reduction of molecular oxygen, reduced flavin or flavoprotein as one donor, and incorporation of one atom of oxygen"/>
    <property type="evidence" value="ECO:0007669"/>
    <property type="project" value="UniProtKB-ARBA"/>
</dbReference>
<dbReference type="InterPro" id="IPR002401">
    <property type="entry name" value="Cyt_P450_E_grp-I"/>
</dbReference>
<evidence type="ECO:0000256" key="1">
    <source>
        <dbReference type="ARBA" id="ARBA00001971"/>
    </source>
</evidence>
<dbReference type="CDD" id="cd11072">
    <property type="entry name" value="CYP71-like"/>
    <property type="match status" value="1"/>
</dbReference>
<dbReference type="Pfam" id="PF00067">
    <property type="entry name" value="p450"/>
    <property type="match status" value="1"/>
</dbReference>
<dbReference type="GO" id="GO:0020037">
    <property type="term" value="F:heme binding"/>
    <property type="evidence" value="ECO:0007669"/>
    <property type="project" value="InterPro"/>
</dbReference>
<dbReference type="OrthoDB" id="2789670at2759"/>
<dbReference type="AlphaFoldDB" id="A0A2U1QCU0"/>
<evidence type="ECO:0000256" key="12">
    <source>
        <dbReference type="ARBA" id="ARBA00023136"/>
    </source>
</evidence>
<evidence type="ECO:0000256" key="4">
    <source>
        <dbReference type="ARBA" id="ARBA00010617"/>
    </source>
</evidence>
<protein>
    <recommendedName>
        <fullName evidence="18">Cytochrome P450</fullName>
    </recommendedName>
</protein>
<evidence type="ECO:0000256" key="7">
    <source>
        <dbReference type="ARBA" id="ARBA00022723"/>
    </source>
</evidence>
<evidence type="ECO:0000256" key="2">
    <source>
        <dbReference type="ARBA" id="ARBA00004167"/>
    </source>
</evidence>
<evidence type="ECO:0000256" key="13">
    <source>
        <dbReference type="PIRSR" id="PIRSR602401-1"/>
    </source>
</evidence>
<evidence type="ECO:0000256" key="8">
    <source>
        <dbReference type="ARBA" id="ARBA00022989"/>
    </source>
</evidence>
<evidence type="ECO:0000313" key="16">
    <source>
        <dbReference type="EMBL" id="PWA95787.1"/>
    </source>
</evidence>
<dbReference type="GO" id="GO:0051762">
    <property type="term" value="P:sesquiterpene biosynthetic process"/>
    <property type="evidence" value="ECO:0007669"/>
    <property type="project" value="UniProtKB-ARBA"/>
</dbReference>
<evidence type="ECO:0008006" key="18">
    <source>
        <dbReference type="Google" id="ProtNLM"/>
    </source>
</evidence>
<sequence>MALFFMYIFLLFPILYLIYLLPKINKNRSSRLAPPGPLGLPFIGNLHQIDSSSLHTSLWNLSKSYGPILFLRFGFIPSIVVSSASLAKEVLKTQDVIFCSRPSSVSQRKFSYNGLDMVFSPYNDYWRDMRKIVAIHLLSSKRVQSSRYIREEEVLHAMKKIHNLSLSSKHINLTEIMINVTSTIVMRVGFGKRYEDGHERREIVRLIGELQAMITDFFVADLWPGLPFASLIDRLTGKTDRLEKCFQDLDSFYQRLIDEHLVNDENTNSHDQEDQDIIDILIQLKKDQVSNPIELTNNHIKAMLTDVLVAGTDASAATVVWAMTALIKNPKVMRKAQEEVRNVAGKKGAIDENDLAQLIYLKAIVKEIMRLYPPAPLLVPRETKKDTILHGYEIKQKTLVHVNAFAIGRDPESWENPEKFLPERFLGSDIDFRGNDFELIPFGAGRRICPGISLGVLMAELLLANLIYLFDWKLPVGMKIEDIDYEAKPGLTMHKKNELCLLAHVYM</sequence>
<keyword evidence="10 13" id="KW-0408">Iron</keyword>
<dbReference type="InterPro" id="IPR001128">
    <property type="entry name" value="Cyt_P450"/>
</dbReference>
<gene>
    <name evidence="16" type="ORF">CTI12_AA047070</name>
</gene>
<dbReference type="PRINTS" id="PR00463">
    <property type="entry name" value="EP450I"/>
</dbReference>
<keyword evidence="17" id="KW-1185">Reference proteome</keyword>
<dbReference type="STRING" id="35608.A0A2U1QCU0"/>
<reference evidence="16 17" key="1">
    <citation type="journal article" date="2018" name="Mol. Plant">
        <title>The genome of Artemisia annua provides insight into the evolution of Asteraceae family and artemisinin biosynthesis.</title>
        <authorList>
            <person name="Shen Q."/>
            <person name="Zhang L."/>
            <person name="Liao Z."/>
            <person name="Wang S."/>
            <person name="Yan T."/>
            <person name="Shi P."/>
            <person name="Liu M."/>
            <person name="Fu X."/>
            <person name="Pan Q."/>
            <person name="Wang Y."/>
            <person name="Lv Z."/>
            <person name="Lu X."/>
            <person name="Zhang F."/>
            <person name="Jiang W."/>
            <person name="Ma Y."/>
            <person name="Chen M."/>
            <person name="Hao X."/>
            <person name="Li L."/>
            <person name="Tang Y."/>
            <person name="Lv G."/>
            <person name="Zhou Y."/>
            <person name="Sun X."/>
            <person name="Brodelius P.E."/>
            <person name="Rose J.K.C."/>
            <person name="Tang K."/>
        </authorList>
    </citation>
    <scope>NUCLEOTIDE SEQUENCE [LARGE SCALE GENOMIC DNA]</scope>
    <source>
        <strain evidence="17">cv. Huhao1</strain>
        <tissue evidence="16">Leaf</tissue>
    </source>
</reference>
<dbReference type="SUPFAM" id="SSF48264">
    <property type="entry name" value="Cytochrome P450"/>
    <property type="match status" value="1"/>
</dbReference>
<feature type="binding site" description="axial binding residue" evidence="13">
    <location>
        <position position="449"/>
    </location>
    <ligand>
        <name>heme</name>
        <dbReference type="ChEBI" id="CHEBI:30413"/>
    </ligand>
    <ligandPart>
        <name>Fe</name>
        <dbReference type="ChEBI" id="CHEBI:18248"/>
    </ligandPart>
</feature>
<evidence type="ECO:0000256" key="6">
    <source>
        <dbReference type="ARBA" id="ARBA00022692"/>
    </source>
</evidence>
<comment type="pathway">
    <text evidence="3">Secondary metabolite biosynthesis; terpenoid biosynthesis.</text>
</comment>
<dbReference type="Gene3D" id="1.10.630.10">
    <property type="entry name" value="Cytochrome P450"/>
    <property type="match status" value="1"/>
</dbReference>
<comment type="caution">
    <text evidence="16">The sequence shown here is derived from an EMBL/GenBank/DDBJ whole genome shotgun (WGS) entry which is preliminary data.</text>
</comment>
<dbReference type="PROSITE" id="PS00086">
    <property type="entry name" value="CYTOCHROME_P450"/>
    <property type="match status" value="1"/>
</dbReference>
<dbReference type="InterPro" id="IPR036396">
    <property type="entry name" value="Cyt_P450_sf"/>
</dbReference>
<comment type="subcellular location">
    <subcellularLocation>
        <location evidence="2">Membrane</location>
        <topology evidence="2">Single-pass membrane protein</topology>
    </subcellularLocation>
</comment>
<dbReference type="InterPro" id="IPR017972">
    <property type="entry name" value="Cyt_P450_CS"/>
</dbReference>
<keyword evidence="11 14" id="KW-0503">Monooxygenase</keyword>
<feature type="transmembrane region" description="Helical" evidence="15">
    <location>
        <begin position="69"/>
        <end position="87"/>
    </location>
</feature>
<keyword evidence="8 15" id="KW-1133">Transmembrane helix</keyword>
<dbReference type="PANTHER" id="PTHR47955:SF22">
    <property type="entry name" value="CYTOCHROME P450 83B1-LIKE"/>
    <property type="match status" value="1"/>
</dbReference>
<evidence type="ECO:0000313" key="17">
    <source>
        <dbReference type="Proteomes" id="UP000245207"/>
    </source>
</evidence>
<dbReference type="Proteomes" id="UP000245207">
    <property type="component" value="Unassembled WGS sequence"/>
</dbReference>
<name>A0A2U1QCU0_ARTAN</name>
<evidence type="ECO:0000256" key="11">
    <source>
        <dbReference type="ARBA" id="ARBA00023033"/>
    </source>
</evidence>
<keyword evidence="7 13" id="KW-0479">Metal-binding</keyword>
<evidence type="ECO:0000256" key="3">
    <source>
        <dbReference type="ARBA" id="ARBA00004721"/>
    </source>
</evidence>
<comment type="similarity">
    <text evidence="4 14">Belongs to the cytochrome P450 family.</text>
</comment>
<feature type="transmembrane region" description="Helical" evidence="15">
    <location>
        <begin position="6"/>
        <end position="22"/>
    </location>
</feature>
<keyword evidence="6 15" id="KW-0812">Transmembrane</keyword>
<evidence type="ECO:0000256" key="5">
    <source>
        <dbReference type="ARBA" id="ARBA00022617"/>
    </source>
</evidence>
<keyword evidence="12 15" id="KW-0472">Membrane</keyword>
<organism evidence="16 17">
    <name type="scientific">Artemisia annua</name>
    <name type="common">Sweet wormwood</name>
    <dbReference type="NCBI Taxonomy" id="35608"/>
    <lineage>
        <taxon>Eukaryota</taxon>
        <taxon>Viridiplantae</taxon>
        <taxon>Streptophyta</taxon>
        <taxon>Embryophyta</taxon>
        <taxon>Tracheophyta</taxon>
        <taxon>Spermatophyta</taxon>
        <taxon>Magnoliopsida</taxon>
        <taxon>eudicotyledons</taxon>
        <taxon>Gunneridae</taxon>
        <taxon>Pentapetalae</taxon>
        <taxon>asterids</taxon>
        <taxon>campanulids</taxon>
        <taxon>Asterales</taxon>
        <taxon>Asteraceae</taxon>
        <taxon>Asteroideae</taxon>
        <taxon>Anthemideae</taxon>
        <taxon>Artemisiinae</taxon>
        <taxon>Artemisia</taxon>
    </lineage>
</organism>
<dbReference type="PRINTS" id="PR00385">
    <property type="entry name" value="P450"/>
</dbReference>
<evidence type="ECO:0000256" key="15">
    <source>
        <dbReference type="SAM" id="Phobius"/>
    </source>
</evidence>
<dbReference type="GO" id="GO:0016020">
    <property type="term" value="C:membrane"/>
    <property type="evidence" value="ECO:0007669"/>
    <property type="project" value="UniProtKB-SubCell"/>
</dbReference>
<dbReference type="FunFam" id="1.10.630.10:FF:000011">
    <property type="entry name" value="Cytochrome P450 83B1"/>
    <property type="match status" value="1"/>
</dbReference>
<evidence type="ECO:0000256" key="9">
    <source>
        <dbReference type="ARBA" id="ARBA00023002"/>
    </source>
</evidence>
<accession>A0A2U1QCU0</accession>
<comment type="cofactor">
    <cofactor evidence="1 13">
        <name>heme</name>
        <dbReference type="ChEBI" id="CHEBI:30413"/>
    </cofactor>
</comment>
<keyword evidence="9 14" id="KW-0560">Oxidoreductase</keyword>
<dbReference type="PANTHER" id="PTHR47955">
    <property type="entry name" value="CYTOCHROME P450 FAMILY 71 PROTEIN"/>
    <property type="match status" value="1"/>
</dbReference>
<dbReference type="EMBL" id="PKPP01000219">
    <property type="protein sequence ID" value="PWA95787.1"/>
    <property type="molecule type" value="Genomic_DNA"/>
</dbReference>
<proteinExistence type="inferred from homology"/>